<dbReference type="NCBIfam" id="NF003501">
    <property type="entry name" value="PRK05170.1-5"/>
    <property type="match status" value="1"/>
</dbReference>
<sequence>MPTNTRDLPWWQAKPLAEMTLDEWESLCDHCAKCCLIKLEDEEDGTVYYTDVACDLLDGETCQCKDYRNRETLVPDCLRLTPDNLDQLYWMPPSCAYRLLHEGKNLPAWHHLVSGDKESIQRTKQSIAGRFVYASAVDEAHWEEHVVTWPLKRKL</sequence>
<evidence type="ECO:0000313" key="3">
    <source>
        <dbReference type="Proteomes" id="UP000005317"/>
    </source>
</evidence>
<keyword evidence="3" id="KW-1185">Reference proteome</keyword>
<dbReference type="Pfam" id="PF03692">
    <property type="entry name" value="CxxCxxCC"/>
    <property type="match status" value="1"/>
</dbReference>
<gene>
    <name evidence="2" type="ORF">Thini_2971</name>
</gene>
<dbReference type="HAMAP" id="MF_00676">
    <property type="entry name" value="UPF0260"/>
    <property type="match status" value="1"/>
</dbReference>
<organism evidence="2 3">
    <name type="scientific">Thiothrix nivea (strain ATCC 35100 / DSM 5205 / JP2)</name>
    <dbReference type="NCBI Taxonomy" id="870187"/>
    <lineage>
        <taxon>Bacteria</taxon>
        <taxon>Pseudomonadati</taxon>
        <taxon>Pseudomonadota</taxon>
        <taxon>Gammaproteobacteria</taxon>
        <taxon>Thiotrichales</taxon>
        <taxon>Thiotrichaceae</taxon>
        <taxon>Thiothrix</taxon>
    </lineage>
</organism>
<reference evidence="3" key="1">
    <citation type="journal article" date="2011" name="Stand. Genomic Sci.">
        <title>Genome sequence of the filamentous, gliding Thiothrix nivea neotype strain (JP2(T)).</title>
        <authorList>
            <person name="Lapidus A."/>
            <person name="Nolan M."/>
            <person name="Lucas S."/>
            <person name="Glavina Del Rio T."/>
            <person name="Tice H."/>
            <person name="Cheng J.F."/>
            <person name="Tapia R."/>
            <person name="Han C."/>
            <person name="Goodwin L."/>
            <person name="Pitluck S."/>
            <person name="Liolios K."/>
            <person name="Pagani I."/>
            <person name="Ivanova N."/>
            <person name="Huntemann M."/>
            <person name="Mavromatis K."/>
            <person name="Mikhailova N."/>
            <person name="Pati A."/>
            <person name="Chen A."/>
            <person name="Palaniappan K."/>
            <person name="Land M."/>
            <person name="Brambilla E.M."/>
            <person name="Rohde M."/>
            <person name="Abt B."/>
            <person name="Verbarg S."/>
            <person name="Goker M."/>
            <person name="Bristow J."/>
            <person name="Eisen J.A."/>
            <person name="Markowitz V."/>
            <person name="Hugenholtz P."/>
            <person name="Kyrpides N.C."/>
            <person name="Klenk H.P."/>
            <person name="Woyke T."/>
        </authorList>
    </citation>
    <scope>NUCLEOTIDE SEQUENCE [LARGE SCALE GENOMIC DNA]</scope>
    <source>
        <strain evidence="3">ATCC 35100 / DSM 5205 / JP2</strain>
    </source>
</reference>
<dbReference type="RefSeq" id="WP_002709397.1">
    <property type="nucleotide sequence ID" value="NZ_JH651384.1"/>
</dbReference>
<protein>
    <recommendedName>
        <fullName evidence="1">UPF0260 protein Thini_2971</fullName>
    </recommendedName>
</protein>
<proteinExistence type="inferred from homology"/>
<dbReference type="OrthoDB" id="9786855at2"/>
<name>A0A656HGD2_THINJ</name>
<dbReference type="PIRSF" id="PIRSF006173">
    <property type="entry name" value="UCP006173"/>
    <property type="match status" value="1"/>
</dbReference>
<dbReference type="NCBIfam" id="NF003507">
    <property type="entry name" value="PRK05170.2-5"/>
    <property type="match status" value="1"/>
</dbReference>
<dbReference type="AlphaFoldDB" id="A0A656HGD2"/>
<dbReference type="InterPro" id="IPR005358">
    <property type="entry name" value="Puta_zinc/iron-chelating_dom"/>
</dbReference>
<comment type="similarity">
    <text evidence="1">Belongs to the UPF0260 family.</text>
</comment>
<dbReference type="EMBL" id="JH651384">
    <property type="protein sequence ID" value="EIJ35497.1"/>
    <property type="molecule type" value="Genomic_DNA"/>
</dbReference>
<evidence type="ECO:0000313" key="2">
    <source>
        <dbReference type="EMBL" id="EIJ35497.1"/>
    </source>
</evidence>
<accession>A0A656HGD2</accession>
<evidence type="ECO:0000256" key="1">
    <source>
        <dbReference type="HAMAP-Rule" id="MF_00676"/>
    </source>
</evidence>
<dbReference type="PANTHER" id="PTHR37421">
    <property type="entry name" value="UPF0260 PROTEIN YCGN"/>
    <property type="match status" value="1"/>
</dbReference>
<dbReference type="PANTHER" id="PTHR37421:SF1">
    <property type="entry name" value="UPF0260 PROTEIN YCGN"/>
    <property type="match status" value="1"/>
</dbReference>
<dbReference type="Proteomes" id="UP000005317">
    <property type="component" value="Unassembled WGS sequence"/>
</dbReference>
<dbReference type="InterPro" id="IPR008228">
    <property type="entry name" value="UCP006173"/>
</dbReference>